<evidence type="ECO:0000256" key="7">
    <source>
        <dbReference type="PROSITE-ProRule" id="PRU00339"/>
    </source>
</evidence>
<dbReference type="Gene3D" id="1.25.40.10">
    <property type="entry name" value="Tetratricopeptide repeat domain"/>
    <property type="match status" value="2"/>
</dbReference>
<dbReference type="KEGG" id="cgob:115023543"/>
<dbReference type="CTD" id="83894"/>
<evidence type="ECO:0000256" key="1">
    <source>
        <dbReference type="ARBA" id="ARBA00004496"/>
    </source>
</evidence>
<dbReference type="GO" id="GO:0005737">
    <property type="term" value="C:cytoplasm"/>
    <property type="evidence" value="ECO:0007669"/>
    <property type="project" value="UniProtKB-SubCell"/>
</dbReference>
<evidence type="ECO:0000256" key="3">
    <source>
        <dbReference type="ARBA" id="ARBA00022737"/>
    </source>
</evidence>
<feature type="compositionally biased region" description="Polar residues" evidence="8">
    <location>
        <begin position="1"/>
        <end position="13"/>
    </location>
</feature>
<keyword evidence="4 7" id="KW-0802">TPR repeat</keyword>
<evidence type="ECO:0000256" key="8">
    <source>
        <dbReference type="SAM" id="MobiDB-lite"/>
    </source>
</evidence>
<sequence length="467" mass="51986">MNAAVTQQLTTNSDKQKKMSPYSRMKQEKEFLQIGSVSDKVAPIISKAEISLFRNSLKQNICVELLQQGFHRSFSELFFLLGSDADRRSVDETGSVWLQTPLDEQLDKLETMKLHLSLAERAESTCSWTVVCDQRLFLGQYFSAPEDVWLSLYFLHSCADRELGRHSRPATEARACLAEVYLQLGDLEQARLQAELCIQQAEDGSLLDLAGRPLRLRARKALWGVYSRLADAPLNAANYNKALTLLHKGYSIAIESEDKHIEWEALYQLGLTYQSAGDHDTARQYFNTCMQICSTLQDADGLGKSYKAMAKSNENKGNMHDTLLCLEKLADISGSNGLQHNLADANMCLGKIYFSTSEYSRAADYFLQGYDVACQLGDVALLQKAQVLVASARAHSLRARYSADVASTSSAALRRLVDWKETRGRQGLGTDSTDAATAGTDSLSRHHAGETHLQHKGFMDTCPRSQK</sequence>
<feature type="compositionally biased region" description="Basic and acidic residues" evidence="8">
    <location>
        <begin position="443"/>
        <end position="453"/>
    </location>
</feature>
<dbReference type="InterPro" id="IPR051476">
    <property type="entry name" value="Bac_ResReg_Asp_Phosphatase"/>
</dbReference>
<dbReference type="RefSeq" id="XP_029310462.1">
    <property type="nucleotide sequence ID" value="XM_029454602.1"/>
</dbReference>
<accession>A0A6J2RLT1</accession>
<keyword evidence="2" id="KW-0963">Cytoplasm</keyword>
<dbReference type="AlphaFoldDB" id="A0A6J2RLT1"/>
<comment type="subcellular location">
    <subcellularLocation>
        <location evidence="1">Cytoplasm</location>
    </subcellularLocation>
</comment>
<dbReference type="SUPFAM" id="SSF48452">
    <property type="entry name" value="TPR-like"/>
    <property type="match status" value="1"/>
</dbReference>
<feature type="compositionally biased region" description="Low complexity" evidence="8">
    <location>
        <begin position="428"/>
        <end position="442"/>
    </location>
</feature>
<gene>
    <name evidence="10 11" type="primary">ttc29</name>
</gene>
<dbReference type="GeneID" id="115023543"/>
<feature type="region of interest" description="Disordered" evidence="8">
    <location>
        <begin position="424"/>
        <end position="467"/>
    </location>
</feature>
<evidence type="ECO:0000256" key="5">
    <source>
        <dbReference type="ARBA" id="ARBA00040665"/>
    </source>
</evidence>
<dbReference type="PANTHER" id="PTHR46630">
    <property type="entry name" value="TETRATRICOPEPTIDE REPEAT PROTEIN 29"/>
    <property type="match status" value="1"/>
</dbReference>
<organism evidence="9 11">
    <name type="scientific">Cottoperca gobio</name>
    <name type="common">Frogmouth</name>
    <name type="synonym">Aphritis gobio</name>
    <dbReference type="NCBI Taxonomy" id="56716"/>
    <lineage>
        <taxon>Eukaryota</taxon>
        <taxon>Metazoa</taxon>
        <taxon>Chordata</taxon>
        <taxon>Craniata</taxon>
        <taxon>Vertebrata</taxon>
        <taxon>Euteleostomi</taxon>
        <taxon>Actinopterygii</taxon>
        <taxon>Neopterygii</taxon>
        <taxon>Teleostei</taxon>
        <taxon>Neoteleostei</taxon>
        <taxon>Acanthomorphata</taxon>
        <taxon>Eupercaria</taxon>
        <taxon>Perciformes</taxon>
        <taxon>Notothenioidei</taxon>
        <taxon>Bovichtidae</taxon>
        <taxon>Cottoperca</taxon>
    </lineage>
</organism>
<dbReference type="PROSITE" id="PS50005">
    <property type="entry name" value="TPR"/>
    <property type="match status" value="1"/>
</dbReference>
<dbReference type="GO" id="GO:0036126">
    <property type="term" value="C:sperm flagellum"/>
    <property type="evidence" value="ECO:0007669"/>
    <property type="project" value="TreeGrafter"/>
</dbReference>
<evidence type="ECO:0000313" key="9">
    <source>
        <dbReference type="Proteomes" id="UP000504630"/>
    </source>
</evidence>
<feature type="repeat" description="TPR" evidence="7">
    <location>
        <begin position="263"/>
        <end position="296"/>
    </location>
</feature>
<dbReference type="Proteomes" id="UP000504630">
    <property type="component" value="Chromosome 18"/>
</dbReference>
<keyword evidence="3" id="KW-0677">Repeat</keyword>
<dbReference type="GO" id="GO:0003341">
    <property type="term" value="P:cilium movement"/>
    <property type="evidence" value="ECO:0007669"/>
    <property type="project" value="TreeGrafter"/>
</dbReference>
<dbReference type="PANTHER" id="PTHR46630:SF1">
    <property type="entry name" value="TETRATRICOPEPTIDE REPEAT PROTEIN 29"/>
    <property type="match status" value="1"/>
</dbReference>
<dbReference type="InterPro" id="IPR019734">
    <property type="entry name" value="TPR_rpt"/>
</dbReference>
<dbReference type="RefSeq" id="XP_029310460.1">
    <property type="nucleotide sequence ID" value="XM_029454600.1"/>
</dbReference>
<evidence type="ECO:0000256" key="6">
    <source>
        <dbReference type="ARBA" id="ARBA00044739"/>
    </source>
</evidence>
<evidence type="ECO:0000256" key="4">
    <source>
        <dbReference type="ARBA" id="ARBA00022803"/>
    </source>
</evidence>
<keyword evidence="9" id="KW-1185">Reference proteome</keyword>
<dbReference type="SMART" id="SM00028">
    <property type="entry name" value="TPR"/>
    <property type="match status" value="4"/>
</dbReference>
<dbReference type="InterPro" id="IPR011990">
    <property type="entry name" value="TPR-like_helical_dom_sf"/>
</dbReference>
<feature type="region of interest" description="Disordered" evidence="8">
    <location>
        <begin position="1"/>
        <end position="23"/>
    </location>
</feature>
<reference evidence="10 11" key="1">
    <citation type="submission" date="2025-04" db="UniProtKB">
        <authorList>
            <consortium name="RefSeq"/>
        </authorList>
    </citation>
    <scope>IDENTIFICATION</scope>
</reference>
<dbReference type="Pfam" id="PF13424">
    <property type="entry name" value="TPR_12"/>
    <property type="match status" value="1"/>
</dbReference>
<protein>
    <recommendedName>
        <fullName evidence="5">Tetratricopeptide repeat protein 29</fullName>
    </recommendedName>
</protein>
<name>A0A6J2RLT1_COTGO</name>
<proteinExistence type="predicted"/>
<evidence type="ECO:0000256" key="2">
    <source>
        <dbReference type="ARBA" id="ARBA00022490"/>
    </source>
</evidence>
<comment type="function">
    <text evidence="6">Axonemal protein which is implicated in axonemal and/or peri-axonemal structure assembly and regulates flagellum assembly and beating and therefore sperm motility.</text>
</comment>
<evidence type="ECO:0000313" key="10">
    <source>
        <dbReference type="RefSeq" id="XP_029310460.1"/>
    </source>
</evidence>
<dbReference type="OrthoDB" id="626167at2759"/>
<dbReference type="GeneTree" id="ENSGT00390000008611"/>
<evidence type="ECO:0000313" key="11">
    <source>
        <dbReference type="RefSeq" id="XP_029310462.1"/>
    </source>
</evidence>